<name>W4L477_ENTF1</name>
<reference evidence="1 2" key="1">
    <citation type="journal article" date="2014" name="Nature">
        <title>An environmental bacterial taxon with a large and distinct metabolic repertoire.</title>
        <authorList>
            <person name="Wilson M.C."/>
            <person name="Mori T."/>
            <person name="Ruckert C."/>
            <person name="Uria A.R."/>
            <person name="Helf M.J."/>
            <person name="Takada K."/>
            <person name="Gernert C."/>
            <person name="Steffens U.A."/>
            <person name="Heycke N."/>
            <person name="Schmitt S."/>
            <person name="Rinke C."/>
            <person name="Helfrich E.J."/>
            <person name="Brachmann A.O."/>
            <person name="Gurgui C."/>
            <person name="Wakimoto T."/>
            <person name="Kracht M."/>
            <person name="Crusemann M."/>
            <person name="Hentschel U."/>
            <person name="Abe I."/>
            <person name="Matsunaga S."/>
            <person name="Kalinowski J."/>
            <person name="Takeyama H."/>
            <person name="Piel J."/>
        </authorList>
    </citation>
    <scope>NUCLEOTIDE SEQUENCE [LARGE SCALE GENOMIC DNA]</scope>
    <source>
        <strain evidence="2">TSY1</strain>
    </source>
</reference>
<gene>
    <name evidence="1" type="ORF">ETSY1_41885</name>
</gene>
<dbReference type="AlphaFoldDB" id="W4L477"/>
<evidence type="ECO:0000313" key="2">
    <source>
        <dbReference type="Proteomes" id="UP000019141"/>
    </source>
</evidence>
<accession>W4L477</accession>
<organism evidence="1 2">
    <name type="scientific">Entotheonella factor</name>
    <dbReference type="NCBI Taxonomy" id="1429438"/>
    <lineage>
        <taxon>Bacteria</taxon>
        <taxon>Pseudomonadati</taxon>
        <taxon>Nitrospinota/Tectimicrobiota group</taxon>
        <taxon>Candidatus Tectimicrobiota</taxon>
        <taxon>Candidatus Entotheonellia</taxon>
        <taxon>Candidatus Entotheonellales</taxon>
        <taxon>Candidatus Entotheonellaceae</taxon>
        <taxon>Candidatus Entotheonella</taxon>
    </lineage>
</organism>
<sequence length="44" mass="4920">MDFGWLLPIVSIQDHTDPMLSDEDGTFGCSQNLRKEAGARQAHM</sequence>
<dbReference type="EMBL" id="AZHW01001363">
    <property type="protein sequence ID" value="ETW92837.1"/>
    <property type="molecule type" value="Genomic_DNA"/>
</dbReference>
<dbReference type="Proteomes" id="UP000019141">
    <property type="component" value="Unassembled WGS sequence"/>
</dbReference>
<protein>
    <submittedName>
        <fullName evidence="1">Uncharacterized protein</fullName>
    </submittedName>
</protein>
<dbReference type="HOGENOM" id="CLU_3213829_0_0_7"/>
<proteinExistence type="predicted"/>
<evidence type="ECO:0000313" key="1">
    <source>
        <dbReference type="EMBL" id="ETW92837.1"/>
    </source>
</evidence>
<keyword evidence="2" id="KW-1185">Reference proteome</keyword>
<comment type="caution">
    <text evidence="1">The sequence shown here is derived from an EMBL/GenBank/DDBJ whole genome shotgun (WGS) entry which is preliminary data.</text>
</comment>